<organism evidence="2 3">
    <name type="scientific">Digitaria exilis</name>
    <dbReference type="NCBI Taxonomy" id="1010633"/>
    <lineage>
        <taxon>Eukaryota</taxon>
        <taxon>Viridiplantae</taxon>
        <taxon>Streptophyta</taxon>
        <taxon>Embryophyta</taxon>
        <taxon>Tracheophyta</taxon>
        <taxon>Spermatophyta</taxon>
        <taxon>Magnoliopsida</taxon>
        <taxon>Liliopsida</taxon>
        <taxon>Poales</taxon>
        <taxon>Poaceae</taxon>
        <taxon>PACMAD clade</taxon>
        <taxon>Panicoideae</taxon>
        <taxon>Panicodae</taxon>
        <taxon>Paniceae</taxon>
        <taxon>Anthephorinae</taxon>
        <taxon>Digitaria</taxon>
    </lineage>
</organism>
<comment type="caution">
    <text evidence="2">The sequence shown here is derived from an EMBL/GenBank/DDBJ whole genome shotgun (WGS) entry which is preliminary data.</text>
</comment>
<reference evidence="2" key="1">
    <citation type="submission" date="2020-07" db="EMBL/GenBank/DDBJ databases">
        <title>Genome sequence and genetic diversity analysis of an under-domesticated orphan crop, white fonio (Digitaria exilis).</title>
        <authorList>
            <person name="Bennetzen J.L."/>
            <person name="Chen S."/>
            <person name="Ma X."/>
            <person name="Wang X."/>
            <person name="Yssel A.E.J."/>
            <person name="Chaluvadi S.R."/>
            <person name="Johnson M."/>
            <person name="Gangashetty P."/>
            <person name="Hamidou F."/>
            <person name="Sanogo M.D."/>
            <person name="Zwaenepoel A."/>
            <person name="Wallace J."/>
            <person name="Van De Peer Y."/>
            <person name="Van Deynze A."/>
        </authorList>
    </citation>
    <scope>NUCLEOTIDE SEQUENCE</scope>
    <source>
        <tissue evidence="2">Leaves</tissue>
    </source>
</reference>
<evidence type="ECO:0000313" key="3">
    <source>
        <dbReference type="Proteomes" id="UP000636709"/>
    </source>
</evidence>
<feature type="compositionally biased region" description="Pro residues" evidence="1">
    <location>
        <begin position="31"/>
        <end position="41"/>
    </location>
</feature>
<accession>A0A834ZUG2</accession>
<sequence>MLAARRLSAATSASPSPLLLRRLSAQTHPTASPPPPRPPPEATESGPGAWARRAAALSLLGLTGAVAASAVSDLSVFLSCSRSSPLESRGVYHSVCYVSRDAWHQINTPWRWCLNVWICNYFHFTCSYSLGIRNFLPVTDIDIRSSCDPFVEDKHQAIEKATQNQQIVNAIGKPIVRGPWYSASIAVNHAKHSVSCTFPVSAPQGNGLLKFKAVRLGEESWYSFLQPSDWEILIMDAILDIDTEDGKHRTMRVTIPDNTRAPPPADCTACKSHTTPPTPPPAEK</sequence>
<dbReference type="PANTHER" id="PTHR35114">
    <property type="entry name" value="CYTOCHROME OXIDASE COMPLEX ASSEMBLY PROTEIN"/>
    <property type="match status" value="1"/>
</dbReference>
<keyword evidence="3" id="KW-1185">Reference proteome</keyword>
<feature type="region of interest" description="Disordered" evidence="1">
    <location>
        <begin position="254"/>
        <end position="284"/>
    </location>
</feature>
<gene>
    <name evidence="2" type="ORF">HU200_067759</name>
</gene>
<dbReference type="AlphaFoldDB" id="A0A834ZUG2"/>
<dbReference type="OrthoDB" id="535599at2759"/>
<evidence type="ECO:0000313" key="2">
    <source>
        <dbReference type="EMBL" id="KAF8641570.1"/>
    </source>
</evidence>
<protein>
    <submittedName>
        <fullName evidence="2">Uncharacterized protein</fullName>
    </submittedName>
</protein>
<dbReference type="EMBL" id="JACEFO010003314">
    <property type="protein sequence ID" value="KAF8641570.1"/>
    <property type="molecule type" value="Genomic_DNA"/>
</dbReference>
<evidence type="ECO:0000256" key="1">
    <source>
        <dbReference type="SAM" id="MobiDB-lite"/>
    </source>
</evidence>
<name>A0A834ZUG2_9POAL</name>
<dbReference type="Proteomes" id="UP000636709">
    <property type="component" value="Unassembled WGS sequence"/>
</dbReference>
<proteinExistence type="predicted"/>
<feature type="region of interest" description="Disordered" evidence="1">
    <location>
        <begin position="26"/>
        <end position="47"/>
    </location>
</feature>
<dbReference type="PANTHER" id="PTHR35114:SF2">
    <property type="entry name" value="OS04G0129600 PROTEIN"/>
    <property type="match status" value="1"/>
</dbReference>